<dbReference type="Gene3D" id="1.10.606.10">
    <property type="entry name" value="Vanadium-containing Chloroperoxidase, domain 2"/>
    <property type="match status" value="1"/>
</dbReference>
<dbReference type="EMBL" id="AESD01000497">
    <property type="protein sequence ID" value="EHJ11910.1"/>
    <property type="molecule type" value="Genomic_DNA"/>
</dbReference>
<dbReference type="PATRIC" id="fig|423471.3.peg.3153"/>
<dbReference type="InterPro" id="IPR016119">
    <property type="entry name" value="Br/Cl_peroxidase_C"/>
</dbReference>
<dbReference type="GO" id="GO:0004601">
    <property type="term" value="F:peroxidase activity"/>
    <property type="evidence" value="ECO:0007669"/>
    <property type="project" value="InterPro"/>
</dbReference>
<protein>
    <recommendedName>
        <fullName evidence="3">Vanadium haloperoxidase</fullName>
    </recommendedName>
</protein>
<sequence>MIPRRSQARQIREDAAEFAYLREHPPHINNGEEFRYRRDDNNNTPSHIANFTKGLPHDPNTGLLLNSADYRAFVLGIQSGNTTDFARTPLGPADPNLTVVPRTLSVALITPQTATPNSVNAWQSAIAQGAEGGNGANVRAWESAGAGLTFDLEGFDAQALTMPPAPTLDSPELAAEISEVYLQALLRDVHFSQFRDPSLGTQFAPPVDCENSNTSIADAIHILNKVTIDNRNWFNSDGTDFRDLFDNTKLEAAVGNLFFRSINLTEAEAKRKRSRVTVNNLFRGIAPGDEVGPYLSQFLLVGNRGINGNDTVLKRTDGLIRYGSVRIDHRVRTATPCKNYMTTFPEWLDVQNGADVRGLETYTNGTGANAPYRFITTPRDLATYVHYDALYEAYLNACLILLGMRAPFDPGIPFQDPDVEDKQQGFATFGGPVILTLVCEVATRALKAVRYQKFNVHRRLRPEGVGGLIDRYLTIPNLQDGELKPIAPLVEALRNERLLDRVNQFNNGQSYLLPMAFPEGSPMHPSYGAGHATVAGACVTILKAFFDHGWQLPLGKDEATGRYIAYEPNADGSGLVEVLLEQPLTVEGELNKVAANISIGRNWAGVHYFTDYIESLRLGEQIAIGILEEQKFTFGENFTMTVPLFDGGARQI</sequence>
<dbReference type="PANTHER" id="PTHR34599">
    <property type="entry name" value="PEROXIDASE-RELATED"/>
    <property type="match status" value="1"/>
</dbReference>
<evidence type="ECO:0000313" key="1">
    <source>
        <dbReference type="EMBL" id="EHJ11910.1"/>
    </source>
</evidence>
<dbReference type="AlphaFoldDB" id="G5J7B4"/>
<accession>G5J7B4</accession>
<gene>
    <name evidence="1" type="ORF">CWATWH0003_3355</name>
</gene>
<comment type="caution">
    <text evidence="1">The sequence shown here is derived from an EMBL/GenBank/DDBJ whole genome shotgun (WGS) entry which is preliminary data.</text>
</comment>
<evidence type="ECO:0008006" key="3">
    <source>
        <dbReference type="Google" id="ProtNLM"/>
    </source>
</evidence>
<dbReference type="InterPro" id="IPR052559">
    <property type="entry name" value="V-haloperoxidase"/>
</dbReference>
<dbReference type="InterPro" id="IPR036938">
    <property type="entry name" value="PAP2/HPO_sf"/>
</dbReference>
<organism evidence="1 2">
    <name type="scientific">Crocosphaera watsonii WH 0003</name>
    <dbReference type="NCBI Taxonomy" id="423471"/>
    <lineage>
        <taxon>Bacteria</taxon>
        <taxon>Bacillati</taxon>
        <taxon>Cyanobacteriota</taxon>
        <taxon>Cyanophyceae</taxon>
        <taxon>Oscillatoriophycideae</taxon>
        <taxon>Chroococcales</taxon>
        <taxon>Aphanothecaceae</taxon>
        <taxon>Crocosphaera</taxon>
    </lineage>
</organism>
<reference evidence="1 2" key="1">
    <citation type="journal article" date="2011" name="Front. Microbiol.">
        <title>Two Strains of Crocosphaera watsonii with Highly Conserved Genomes are Distinguished by Strain-Specific Features.</title>
        <authorList>
            <person name="Bench S.R."/>
            <person name="Ilikchyan I.N."/>
            <person name="Tripp H.J."/>
            <person name="Zehr J.P."/>
        </authorList>
    </citation>
    <scope>NUCLEOTIDE SEQUENCE [LARGE SCALE GENOMIC DNA]</scope>
    <source>
        <strain evidence="1 2">WH 0003</strain>
    </source>
</reference>
<dbReference type="PANTHER" id="PTHR34599:SF1">
    <property type="entry name" value="PHOSPHATIDIC ACID PHOSPHATASE TYPE 2_HALOPEROXIDASE DOMAIN-CONTAINING PROTEIN"/>
    <property type="match status" value="1"/>
</dbReference>
<dbReference type="CDD" id="cd03398">
    <property type="entry name" value="PAP2_haloperoxidase"/>
    <property type="match status" value="1"/>
</dbReference>
<dbReference type="SUPFAM" id="SSF48317">
    <property type="entry name" value="Acid phosphatase/Vanadium-dependent haloperoxidase"/>
    <property type="match status" value="2"/>
</dbReference>
<dbReference type="Proteomes" id="UP000003477">
    <property type="component" value="Unassembled WGS sequence"/>
</dbReference>
<proteinExistence type="predicted"/>
<name>G5J7B4_CROWT</name>
<evidence type="ECO:0000313" key="2">
    <source>
        <dbReference type="Proteomes" id="UP000003477"/>
    </source>
</evidence>